<evidence type="ECO:0000313" key="2">
    <source>
        <dbReference type="Proteomes" id="UP000233556"/>
    </source>
</evidence>
<evidence type="ECO:0008006" key="3">
    <source>
        <dbReference type="Google" id="ProtNLM"/>
    </source>
</evidence>
<evidence type="ECO:0000313" key="1">
    <source>
        <dbReference type="EMBL" id="PKU45385.1"/>
    </source>
</evidence>
<dbReference type="OrthoDB" id="10063195at2759"/>
<reference evidence="2" key="2">
    <citation type="submission" date="2017-12" db="EMBL/GenBank/DDBJ databases">
        <title>Genome sequence of the Bar-tailed Godwit (Limosa lapponica baueri).</title>
        <authorList>
            <person name="Lima N.C.B."/>
            <person name="Parody-Merino A.M."/>
            <person name="Battley P.F."/>
            <person name="Fidler A.E."/>
            <person name="Prosdocimi F."/>
        </authorList>
    </citation>
    <scope>NUCLEOTIDE SEQUENCE [LARGE SCALE GENOMIC DNA]</scope>
</reference>
<gene>
    <name evidence="1" type="ORF">llap_4329</name>
</gene>
<dbReference type="Proteomes" id="UP000233556">
    <property type="component" value="Unassembled WGS sequence"/>
</dbReference>
<dbReference type="PANTHER" id="PTHR33332">
    <property type="entry name" value="REVERSE TRANSCRIPTASE DOMAIN-CONTAINING PROTEIN"/>
    <property type="match status" value="1"/>
</dbReference>
<keyword evidence="2" id="KW-1185">Reference proteome</keyword>
<dbReference type="AlphaFoldDB" id="A0A2I0UH56"/>
<protein>
    <recommendedName>
        <fullName evidence="3">Rna-directed dna polymerase from mobile element jockey-like</fullName>
    </recommendedName>
</protein>
<dbReference type="EMBL" id="KZ505763">
    <property type="protein sequence ID" value="PKU45385.1"/>
    <property type="molecule type" value="Genomic_DNA"/>
</dbReference>
<proteinExistence type="predicted"/>
<name>A0A2I0UH56_LIMLA</name>
<reference evidence="2" key="1">
    <citation type="submission" date="2017-11" db="EMBL/GenBank/DDBJ databases">
        <authorList>
            <person name="Lima N.C."/>
            <person name="Parody-Merino A.M."/>
            <person name="Battley P.F."/>
            <person name="Fidler A.E."/>
            <person name="Prosdocimi F."/>
        </authorList>
    </citation>
    <scope>NUCLEOTIDE SEQUENCE [LARGE SCALE GENOMIC DNA]</scope>
</reference>
<accession>A0A2I0UH56</accession>
<sequence length="207" mass="23960">MFRGSEESKCQRYLQERQEERTREAQAGPALLSLQKMMEQLVLETISRNMMDKKVIKSSQHGFMKGKSCLTNLIAFSNKVTSLVDEGRTMNIVYLDSVNYVECSCSKFVDDTKVGEAANTPDGYAAIKKDINRLEKWDNKNLMKFNRGKYEVLHLRKSNPRHLSRPREMILPFCSALVRPYLDYCVLFSSPQYKRDMDILESPIMGH</sequence>
<organism evidence="1 2">
    <name type="scientific">Limosa lapponica baueri</name>
    <dbReference type="NCBI Taxonomy" id="1758121"/>
    <lineage>
        <taxon>Eukaryota</taxon>
        <taxon>Metazoa</taxon>
        <taxon>Chordata</taxon>
        <taxon>Craniata</taxon>
        <taxon>Vertebrata</taxon>
        <taxon>Euteleostomi</taxon>
        <taxon>Archelosauria</taxon>
        <taxon>Archosauria</taxon>
        <taxon>Dinosauria</taxon>
        <taxon>Saurischia</taxon>
        <taxon>Theropoda</taxon>
        <taxon>Coelurosauria</taxon>
        <taxon>Aves</taxon>
        <taxon>Neognathae</taxon>
        <taxon>Neoaves</taxon>
        <taxon>Charadriiformes</taxon>
        <taxon>Scolopacidae</taxon>
        <taxon>Limosa</taxon>
    </lineage>
</organism>